<protein>
    <submittedName>
        <fullName evidence="1">Uncharacterized protein</fullName>
    </submittedName>
</protein>
<proteinExistence type="predicted"/>
<keyword evidence="2" id="KW-1185">Reference proteome</keyword>
<comment type="caution">
    <text evidence="1">The sequence shown here is derived from an EMBL/GenBank/DDBJ whole genome shotgun (WGS) entry which is preliminary data.</text>
</comment>
<evidence type="ECO:0000313" key="2">
    <source>
        <dbReference type="Proteomes" id="UP001163321"/>
    </source>
</evidence>
<accession>A0ACC0W4I2</accession>
<organism evidence="1 2">
    <name type="scientific">Peronosclerospora sorghi</name>
    <dbReference type="NCBI Taxonomy" id="230839"/>
    <lineage>
        <taxon>Eukaryota</taxon>
        <taxon>Sar</taxon>
        <taxon>Stramenopiles</taxon>
        <taxon>Oomycota</taxon>
        <taxon>Peronosporomycetes</taxon>
        <taxon>Peronosporales</taxon>
        <taxon>Peronosporaceae</taxon>
        <taxon>Peronosclerospora</taxon>
    </lineage>
</organism>
<dbReference type="Proteomes" id="UP001163321">
    <property type="component" value="Chromosome 4"/>
</dbReference>
<evidence type="ECO:0000313" key="1">
    <source>
        <dbReference type="EMBL" id="KAI9913003.1"/>
    </source>
</evidence>
<name>A0ACC0W4I2_9STRA</name>
<reference evidence="1 2" key="1">
    <citation type="journal article" date="2022" name="bioRxiv">
        <title>The genome of the oomycete Peronosclerospora sorghi, a cosmopolitan pathogen of maize and sorghum, is inflated with dispersed pseudogenes.</title>
        <authorList>
            <person name="Fletcher K."/>
            <person name="Martin F."/>
            <person name="Isakeit T."/>
            <person name="Cavanaugh K."/>
            <person name="Magill C."/>
            <person name="Michelmore R."/>
        </authorList>
    </citation>
    <scope>NUCLEOTIDE SEQUENCE [LARGE SCALE GENOMIC DNA]</scope>
    <source>
        <strain evidence="1">P6</strain>
    </source>
</reference>
<sequence>MHTVAPILFVAAAVSTASAHDTYHSYVFRILQTEDSSMNMSSMNMSGKKMSGMDMASSTSTQPTNANTTSDKDFKCPVCGMSTKDMGYDNLSHMDLTNGQRVYTCGMTARSFDGYDTDLTDTVYLSINVAEFIVNSSDATEYAKCNASCDECSNGIKDPVTGDDVTSSNYQYVCLKKGQKIYFASAASKNEYLSKVNSKPRYLVDHIICENAPCPNAENVTLLSAAAKSFVPELATRNSSGGSETPSTSGSAVSSKFLPHHEPKIWIKELKTPTAVRIASSSHAFYLKLHAYSATFEERRALWHRKMIFDVLTENSSTYYRYT</sequence>
<dbReference type="EMBL" id="CM047583">
    <property type="protein sequence ID" value="KAI9913003.1"/>
    <property type="molecule type" value="Genomic_DNA"/>
</dbReference>
<gene>
    <name evidence="1" type="ORF">PsorP6_004909</name>
</gene>